<dbReference type="GO" id="GO:0005768">
    <property type="term" value="C:endosome"/>
    <property type="evidence" value="ECO:0007669"/>
    <property type="project" value="TreeGrafter"/>
</dbReference>
<keyword evidence="4" id="KW-0808">Transferase</keyword>
<name>A0A166H938_DAUCS</name>
<keyword evidence="11" id="KW-0175">Coiled coil</keyword>
<evidence type="ECO:0000256" key="12">
    <source>
        <dbReference type="SAM" id="Phobius"/>
    </source>
</evidence>
<dbReference type="InterPro" id="IPR008630">
    <property type="entry name" value="Glyco_trans_34"/>
</dbReference>
<evidence type="ECO:0000256" key="11">
    <source>
        <dbReference type="SAM" id="Coils"/>
    </source>
</evidence>
<keyword evidence="7 12" id="KW-1133">Transmembrane helix</keyword>
<keyword evidence="3" id="KW-0328">Glycosyltransferase</keyword>
<comment type="similarity">
    <text evidence="2">Belongs to the glycosyltransferase 34 family.</text>
</comment>
<evidence type="ECO:0000256" key="2">
    <source>
        <dbReference type="ARBA" id="ARBA00005664"/>
    </source>
</evidence>
<evidence type="ECO:0000256" key="10">
    <source>
        <dbReference type="ARBA" id="ARBA00023180"/>
    </source>
</evidence>
<sequence length="437" mass="50591">MEFLDRQRKHIRNHTKEKLPCGLVATLPVLLLAALALWWCSSSIVNSSRQARLASDAVSTLNSTVDGKVQLDTPNETFYDDPKLNYSIGSPMENWDEKRRTWMKHNPSYAAADKVLVLTGSQPSPCHNPIGDFFLLRLFKNKVDYCRIHGYDIFYNNAFLHPKMDSYWAKTPIIRAAMMAHPEVEWIWWVDSDAVITDMDFKLPFDKYKNYNLIVDGWPGMIYEERSWYGLNAGVLLFRNCQWSMDFMDVWASMGPGYAEYEKWGKILKSTFKDKQFAIADDQSAMVYMLLQQKEKWADKVYIENEYCFQCYWAGIVSKFENVSKKYADLEKDASLLRRRHAEVLTESYSELRELYLKKAGYGKETGRRPFITHFTGCSPCSGNHNPIYAGDSCKDGMEKALNFVDNQVLRVFGYEHRSLMSSSVVPWQSDVAGMRD</sequence>
<evidence type="ECO:0000256" key="9">
    <source>
        <dbReference type="ARBA" id="ARBA00023136"/>
    </source>
</evidence>
<feature type="coiled-coil region" evidence="11">
    <location>
        <begin position="320"/>
        <end position="347"/>
    </location>
</feature>
<reference evidence="14" key="2">
    <citation type="submission" date="2022-03" db="EMBL/GenBank/DDBJ databases">
        <title>Draft title - Genomic analysis of global carrot germplasm unveils the trajectory of domestication and the origin of high carotenoid orange carrot.</title>
        <authorList>
            <person name="Iorizzo M."/>
            <person name="Ellison S."/>
            <person name="Senalik D."/>
            <person name="Macko-Podgorni A."/>
            <person name="Grzebelus D."/>
            <person name="Bostan H."/>
            <person name="Rolling W."/>
            <person name="Curaba J."/>
            <person name="Simon P."/>
        </authorList>
    </citation>
    <scope>NUCLEOTIDE SEQUENCE</scope>
    <source>
        <tissue evidence="14">Leaf</tissue>
    </source>
</reference>
<proteinExistence type="inferred from homology"/>
<dbReference type="Gene3D" id="3.90.550.10">
    <property type="entry name" value="Spore Coat Polysaccharide Biosynthesis Protein SpsA, Chain A"/>
    <property type="match status" value="1"/>
</dbReference>
<accession>A0A166H938</accession>
<evidence type="ECO:0000313" key="13">
    <source>
        <dbReference type="EMBL" id="KZN09961.1"/>
    </source>
</evidence>
<dbReference type="InterPro" id="IPR029044">
    <property type="entry name" value="Nucleotide-diphossugar_trans"/>
</dbReference>
<evidence type="ECO:0000256" key="7">
    <source>
        <dbReference type="ARBA" id="ARBA00022989"/>
    </source>
</evidence>
<dbReference type="Proteomes" id="UP000077755">
    <property type="component" value="Chromosome 1"/>
</dbReference>
<dbReference type="GO" id="GO:0008378">
    <property type="term" value="F:galactosyltransferase activity"/>
    <property type="evidence" value="ECO:0007669"/>
    <property type="project" value="TreeGrafter"/>
</dbReference>
<dbReference type="FunFam" id="3.90.550.10:FF:000127">
    <property type="entry name" value="Probable glycosyltransferase 7"/>
    <property type="match status" value="1"/>
</dbReference>
<dbReference type="Pfam" id="PF05637">
    <property type="entry name" value="Glyco_transf_34"/>
    <property type="match status" value="1"/>
</dbReference>
<evidence type="ECO:0000256" key="4">
    <source>
        <dbReference type="ARBA" id="ARBA00022679"/>
    </source>
</evidence>
<keyword evidence="6" id="KW-0735">Signal-anchor</keyword>
<keyword evidence="15" id="KW-1185">Reference proteome</keyword>
<dbReference type="GO" id="GO:0000139">
    <property type="term" value="C:Golgi membrane"/>
    <property type="evidence" value="ECO:0007669"/>
    <property type="project" value="UniProtKB-SubCell"/>
</dbReference>
<evidence type="ECO:0000256" key="8">
    <source>
        <dbReference type="ARBA" id="ARBA00023034"/>
    </source>
</evidence>
<evidence type="ECO:0000256" key="3">
    <source>
        <dbReference type="ARBA" id="ARBA00022676"/>
    </source>
</evidence>
<dbReference type="AlphaFoldDB" id="A0A166H938"/>
<organism evidence="13">
    <name type="scientific">Daucus carota subsp. sativus</name>
    <name type="common">Carrot</name>
    <dbReference type="NCBI Taxonomy" id="79200"/>
    <lineage>
        <taxon>Eukaryota</taxon>
        <taxon>Viridiplantae</taxon>
        <taxon>Streptophyta</taxon>
        <taxon>Embryophyta</taxon>
        <taxon>Tracheophyta</taxon>
        <taxon>Spermatophyta</taxon>
        <taxon>Magnoliopsida</taxon>
        <taxon>eudicotyledons</taxon>
        <taxon>Gunneridae</taxon>
        <taxon>Pentapetalae</taxon>
        <taxon>asterids</taxon>
        <taxon>campanulids</taxon>
        <taxon>Apiales</taxon>
        <taxon>Apiaceae</taxon>
        <taxon>Apioideae</taxon>
        <taxon>Scandiceae</taxon>
        <taxon>Daucinae</taxon>
        <taxon>Daucus</taxon>
        <taxon>Daucus sect. Daucus</taxon>
    </lineage>
</organism>
<dbReference type="GO" id="GO:0005802">
    <property type="term" value="C:trans-Golgi network"/>
    <property type="evidence" value="ECO:0007669"/>
    <property type="project" value="TreeGrafter"/>
</dbReference>
<gene>
    <name evidence="13" type="ORF">DCAR_002617</name>
    <name evidence="14" type="ORF">DCAR_0102743</name>
</gene>
<dbReference type="Gramene" id="KZN09961">
    <property type="protein sequence ID" value="KZN09961"/>
    <property type="gene ID" value="DCAR_002617"/>
</dbReference>
<dbReference type="EMBL" id="CP093343">
    <property type="protein sequence ID" value="WOG83566.1"/>
    <property type="molecule type" value="Genomic_DNA"/>
</dbReference>
<keyword evidence="8" id="KW-0333">Golgi apparatus</keyword>
<protein>
    <submittedName>
        <fullName evidence="13">Uncharacterized protein</fullName>
    </submittedName>
</protein>
<dbReference type="OMA" id="YRAHNLV"/>
<evidence type="ECO:0000313" key="15">
    <source>
        <dbReference type="Proteomes" id="UP000077755"/>
    </source>
</evidence>
<evidence type="ECO:0000313" key="14">
    <source>
        <dbReference type="EMBL" id="WOG83566.1"/>
    </source>
</evidence>
<feature type="transmembrane region" description="Helical" evidence="12">
    <location>
        <begin position="21"/>
        <end position="39"/>
    </location>
</feature>
<evidence type="ECO:0000256" key="5">
    <source>
        <dbReference type="ARBA" id="ARBA00022692"/>
    </source>
</evidence>
<evidence type="ECO:0000256" key="1">
    <source>
        <dbReference type="ARBA" id="ARBA00004323"/>
    </source>
</evidence>
<dbReference type="PANTHER" id="PTHR31311:SF17">
    <property type="entry name" value="GALACTOSYL TRANSFERASE GMA12_MNN10 FAMILY PROTEIN"/>
    <property type="match status" value="1"/>
</dbReference>
<dbReference type="PANTHER" id="PTHR31311">
    <property type="entry name" value="XYLOGLUCAN 6-XYLOSYLTRANSFERASE 5-RELATED-RELATED"/>
    <property type="match status" value="1"/>
</dbReference>
<reference evidence="13" key="1">
    <citation type="journal article" date="2016" name="Nat. Genet.">
        <title>A high-quality carrot genome assembly provides new insights into carotenoid accumulation and asterid genome evolution.</title>
        <authorList>
            <person name="Iorizzo M."/>
            <person name="Ellison S."/>
            <person name="Senalik D."/>
            <person name="Zeng P."/>
            <person name="Satapoomin P."/>
            <person name="Huang J."/>
            <person name="Bowman M."/>
            <person name="Iovene M."/>
            <person name="Sanseverino W."/>
            <person name="Cavagnaro P."/>
            <person name="Yildiz M."/>
            <person name="Macko-Podgorni A."/>
            <person name="Moranska E."/>
            <person name="Grzebelus E."/>
            <person name="Grzebelus D."/>
            <person name="Ashrafi H."/>
            <person name="Zheng Z."/>
            <person name="Cheng S."/>
            <person name="Spooner D."/>
            <person name="Van Deynze A."/>
            <person name="Simon P."/>
        </authorList>
    </citation>
    <scope>NUCLEOTIDE SEQUENCE [LARGE SCALE GENOMIC DNA]</scope>
    <source>
        <tissue evidence="13">Leaf</tissue>
    </source>
</reference>
<keyword evidence="10" id="KW-0325">Glycoprotein</keyword>
<dbReference type="EMBL" id="LNRQ01000001">
    <property type="protein sequence ID" value="KZN09961.1"/>
    <property type="molecule type" value="Genomic_DNA"/>
</dbReference>
<keyword evidence="9 12" id="KW-0472">Membrane</keyword>
<comment type="subcellular location">
    <subcellularLocation>
        <location evidence="1">Golgi apparatus membrane</location>
        <topology evidence="1">Single-pass type II membrane protein</topology>
    </subcellularLocation>
</comment>
<keyword evidence="5 12" id="KW-0812">Transmembrane</keyword>
<evidence type="ECO:0000256" key="6">
    <source>
        <dbReference type="ARBA" id="ARBA00022968"/>
    </source>
</evidence>